<dbReference type="PANTHER" id="PTHR11142">
    <property type="entry name" value="PSEUDOURIDYLATE SYNTHASE"/>
    <property type="match status" value="1"/>
</dbReference>
<dbReference type="GO" id="GO:0031119">
    <property type="term" value="P:tRNA pseudouridine synthesis"/>
    <property type="evidence" value="ECO:0007669"/>
    <property type="project" value="UniProtKB-UniRule"/>
</dbReference>
<dbReference type="KEGG" id="gtl:EP073_02450"/>
<keyword evidence="3 4" id="KW-0413">Isomerase</keyword>
<accession>A0A3R5UXM9</accession>
<feature type="domain" description="Pseudouridine synthase I TruA alpha/beta" evidence="8">
    <location>
        <begin position="146"/>
        <end position="244"/>
    </location>
</feature>
<dbReference type="NCBIfam" id="TIGR00071">
    <property type="entry name" value="hisT_truA"/>
    <property type="match status" value="1"/>
</dbReference>
<evidence type="ECO:0000259" key="8">
    <source>
        <dbReference type="Pfam" id="PF01416"/>
    </source>
</evidence>
<organism evidence="9 10">
    <name type="scientific">Geovibrio thiophilus</name>
    <dbReference type="NCBI Taxonomy" id="139438"/>
    <lineage>
        <taxon>Bacteria</taxon>
        <taxon>Pseudomonadati</taxon>
        <taxon>Deferribacterota</taxon>
        <taxon>Deferribacteres</taxon>
        <taxon>Deferribacterales</taxon>
        <taxon>Geovibrionaceae</taxon>
        <taxon>Geovibrio</taxon>
    </lineage>
</organism>
<comment type="caution">
    <text evidence="4">Lacks conserved residue(s) required for the propagation of feature annotation.</text>
</comment>
<evidence type="ECO:0000256" key="1">
    <source>
        <dbReference type="ARBA" id="ARBA00009375"/>
    </source>
</evidence>
<dbReference type="CDD" id="cd02570">
    <property type="entry name" value="PseudoU_synth_EcTruA"/>
    <property type="match status" value="1"/>
</dbReference>
<proteinExistence type="inferred from homology"/>
<dbReference type="OrthoDB" id="9811823at2"/>
<evidence type="ECO:0000256" key="4">
    <source>
        <dbReference type="HAMAP-Rule" id="MF_00171"/>
    </source>
</evidence>
<evidence type="ECO:0000256" key="2">
    <source>
        <dbReference type="ARBA" id="ARBA00022694"/>
    </source>
</evidence>
<name>A0A3R5UXM9_9BACT</name>
<gene>
    <name evidence="4 9" type="primary">truA</name>
    <name evidence="9" type="ORF">EP073_02450</name>
</gene>
<comment type="similarity">
    <text evidence="1 4 7">Belongs to the tRNA pseudouridine synthase TruA family.</text>
</comment>
<evidence type="ECO:0000256" key="3">
    <source>
        <dbReference type="ARBA" id="ARBA00023235"/>
    </source>
</evidence>
<dbReference type="Gene3D" id="3.30.70.660">
    <property type="entry name" value="Pseudouridine synthase I, catalytic domain, C-terminal subdomain"/>
    <property type="match status" value="1"/>
</dbReference>
<evidence type="ECO:0000256" key="5">
    <source>
        <dbReference type="PIRSR" id="PIRSR001430-1"/>
    </source>
</evidence>
<sequence>MFNRKCIVEYDGTDFCGWQAQKEVRTVQMEIENALETMYKDRLFAIGSGRTDAGVHALNQVFNFRTDKHIPLSGFVMGINTLLPKDIAVKHAEDVHEDFHSQKSAVSKTYMYRLLVRWTPSALDRNRVWWLKKKPDTALIRELLRAVEGEHDFACFCAAEGMKENTVRTIYHTKVYEDGDYISLEINGSGFLHMMIRIITGTVVRGAFRGQKPSDMLEIIRGKDRRKAGMTAPACGLYLKEVFY</sequence>
<dbReference type="Proteomes" id="UP000287502">
    <property type="component" value="Chromosome"/>
</dbReference>
<evidence type="ECO:0000313" key="9">
    <source>
        <dbReference type="EMBL" id="QAR32297.1"/>
    </source>
</evidence>
<dbReference type="PANTHER" id="PTHR11142:SF0">
    <property type="entry name" value="TRNA PSEUDOURIDINE SYNTHASE-LIKE 1"/>
    <property type="match status" value="1"/>
</dbReference>
<dbReference type="AlphaFoldDB" id="A0A3R5UXM9"/>
<reference evidence="9 10" key="1">
    <citation type="submission" date="2019-01" db="EMBL/GenBank/DDBJ databases">
        <title>Geovibrio thiophilus DSM 11263, complete genome.</title>
        <authorList>
            <person name="Spring S."/>
            <person name="Bunk B."/>
            <person name="Sproer C."/>
        </authorList>
    </citation>
    <scope>NUCLEOTIDE SEQUENCE [LARGE SCALE GENOMIC DNA]</scope>
    <source>
        <strain evidence="9 10">DSM 11263</strain>
    </source>
</reference>
<evidence type="ECO:0000313" key="10">
    <source>
        <dbReference type="Proteomes" id="UP000287502"/>
    </source>
</evidence>
<comment type="function">
    <text evidence="4">Formation of pseudouridine at positions 38, 39 and 40 in the anticodon stem and loop of transfer RNAs.</text>
</comment>
<comment type="catalytic activity">
    <reaction evidence="4 7">
        <text>uridine(38/39/40) in tRNA = pseudouridine(38/39/40) in tRNA</text>
        <dbReference type="Rhea" id="RHEA:22376"/>
        <dbReference type="Rhea" id="RHEA-COMP:10085"/>
        <dbReference type="Rhea" id="RHEA-COMP:10087"/>
        <dbReference type="ChEBI" id="CHEBI:65314"/>
        <dbReference type="ChEBI" id="CHEBI:65315"/>
        <dbReference type="EC" id="5.4.99.12"/>
    </reaction>
</comment>
<keyword evidence="2 4" id="KW-0819">tRNA processing</keyword>
<dbReference type="InterPro" id="IPR001406">
    <property type="entry name" value="PsdUridine_synth_TruA"/>
</dbReference>
<dbReference type="Gene3D" id="3.30.70.580">
    <property type="entry name" value="Pseudouridine synthase I, catalytic domain, N-terminal subdomain"/>
    <property type="match status" value="1"/>
</dbReference>
<dbReference type="PIRSF" id="PIRSF001430">
    <property type="entry name" value="tRNA_psdUrid_synth"/>
    <property type="match status" value="1"/>
</dbReference>
<dbReference type="InterPro" id="IPR020094">
    <property type="entry name" value="TruA/RsuA/RluB/E/F_N"/>
</dbReference>
<evidence type="ECO:0000256" key="6">
    <source>
        <dbReference type="PIRSR" id="PIRSR001430-2"/>
    </source>
</evidence>
<comment type="subunit">
    <text evidence="4">Homodimer.</text>
</comment>
<dbReference type="GO" id="GO:0160147">
    <property type="term" value="F:tRNA pseudouridine(38-40) synthase activity"/>
    <property type="evidence" value="ECO:0007669"/>
    <property type="project" value="UniProtKB-EC"/>
</dbReference>
<dbReference type="GO" id="GO:0003723">
    <property type="term" value="F:RNA binding"/>
    <property type="evidence" value="ECO:0007669"/>
    <property type="project" value="InterPro"/>
</dbReference>
<evidence type="ECO:0000256" key="7">
    <source>
        <dbReference type="RuleBase" id="RU003792"/>
    </source>
</evidence>
<feature type="binding site" evidence="4 6">
    <location>
        <position position="110"/>
    </location>
    <ligand>
        <name>substrate</name>
    </ligand>
</feature>
<dbReference type="EC" id="5.4.99.12" evidence="4"/>
<dbReference type="Pfam" id="PF01416">
    <property type="entry name" value="PseudoU_synth_1"/>
    <property type="match status" value="2"/>
</dbReference>
<dbReference type="InterPro" id="IPR020103">
    <property type="entry name" value="PsdUridine_synth_cat_dom_sf"/>
</dbReference>
<dbReference type="EMBL" id="CP035108">
    <property type="protein sequence ID" value="QAR32297.1"/>
    <property type="molecule type" value="Genomic_DNA"/>
</dbReference>
<feature type="domain" description="Pseudouridine synthase I TruA alpha/beta" evidence="8">
    <location>
        <begin position="7"/>
        <end position="100"/>
    </location>
</feature>
<dbReference type="RefSeq" id="WP_128465584.1">
    <property type="nucleotide sequence ID" value="NZ_CP035108.1"/>
</dbReference>
<dbReference type="SUPFAM" id="SSF55120">
    <property type="entry name" value="Pseudouridine synthase"/>
    <property type="match status" value="1"/>
</dbReference>
<feature type="active site" description="Nucleophile" evidence="4 5">
    <location>
        <position position="52"/>
    </location>
</feature>
<protein>
    <recommendedName>
        <fullName evidence="4">tRNA pseudouridine synthase A</fullName>
        <ecNumber evidence="4">5.4.99.12</ecNumber>
    </recommendedName>
    <alternativeName>
        <fullName evidence="4">tRNA pseudouridine(38-40) synthase</fullName>
    </alternativeName>
    <alternativeName>
        <fullName evidence="4">tRNA pseudouridylate synthase I</fullName>
    </alternativeName>
    <alternativeName>
        <fullName evidence="4">tRNA-uridine isomerase I</fullName>
    </alternativeName>
</protein>
<dbReference type="HAMAP" id="MF_00171">
    <property type="entry name" value="TruA"/>
    <property type="match status" value="1"/>
</dbReference>
<dbReference type="FunFam" id="3.30.70.580:FF:000001">
    <property type="entry name" value="tRNA pseudouridine synthase A"/>
    <property type="match status" value="1"/>
</dbReference>
<dbReference type="InterPro" id="IPR020097">
    <property type="entry name" value="PsdUridine_synth_TruA_a/b_dom"/>
</dbReference>
<dbReference type="InterPro" id="IPR020095">
    <property type="entry name" value="PsdUridine_synth_TruA_C"/>
</dbReference>
<keyword evidence="10" id="KW-1185">Reference proteome</keyword>